<organism evidence="2 3">
    <name type="scientific">Ambrosiozyma monospora</name>
    <name type="common">Yeast</name>
    <name type="synonym">Endomycopsis monosporus</name>
    <dbReference type="NCBI Taxonomy" id="43982"/>
    <lineage>
        <taxon>Eukaryota</taxon>
        <taxon>Fungi</taxon>
        <taxon>Dikarya</taxon>
        <taxon>Ascomycota</taxon>
        <taxon>Saccharomycotina</taxon>
        <taxon>Pichiomycetes</taxon>
        <taxon>Pichiales</taxon>
        <taxon>Pichiaceae</taxon>
        <taxon>Ambrosiozyma</taxon>
    </lineage>
</organism>
<evidence type="ECO:0000259" key="1">
    <source>
        <dbReference type="PROSITE" id="PS51382"/>
    </source>
</evidence>
<gene>
    <name evidence="2" type="ORF">Amon01_000702600</name>
</gene>
<protein>
    <submittedName>
        <fullName evidence="2">Unnamed protein product</fullName>
    </submittedName>
</protein>
<evidence type="ECO:0000313" key="3">
    <source>
        <dbReference type="Proteomes" id="UP001165063"/>
    </source>
</evidence>
<dbReference type="OrthoDB" id="5588846at2759"/>
<keyword evidence="3" id="KW-1185">Reference proteome</keyword>
<reference evidence="2" key="1">
    <citation type="submission" date="2023-04" db="EMBL/GenBank/DDBJ databases">
        <title>Ambrosiozyma monospora NBRC 1965.</title>
        <authorList>
            <person name="Ichikawa N."/>
            <person name="Sato H."/>
            <person name="Tonouchi N."/>
        </authorList>
    </citation>
    <scope>NUCLEOTIDE SEQUENCE</scope>
    <source>
        <strain evidence="2">NBRC 1965</strain>
    </source>
</reference>
<sequence length="125" mass="14742">MKFGAEFNDRSISKWKNYNIDYNDLKLKIKLATTNKRPIPIPIPDPSLISDPSFHQLANEHEHEHEHEQALITFDKTQKKLLKKLYKSFKQQIGFVSLFVNSKYGELSRRIQTSQTENWHISTKN</sequence>
<dbReference type="EMBL" id="BSXU01004884">
    <property type="protein sequence ID" value="GMG48512.1"/>
    <property type="molecule type" value="Genomic_DNA"/>
</dbReference>
<dbReference type="PROSITE" id="PS51382">
    <property type="entry name" value="SPX"/>
    <property type="match status" value="1"/>
</dbReference>
<dbReference type="InterPro" id="IPR004331">
    <property type="entry name" value="SPX_dom"/>
</dbReference>
<dbReference type="Proteomes" id="UP001165063">
    <property type="component" value="Unassembled WGS sequence"/>
</dbReference>
<accession>A0A9W6Z5N1</accession>
<proteinExistence type="predicted"/>
<name>A0A9W6Z5N1_AMBMO</name>
<feature type="domain" description="SPX" evidence="1">
    <location>
        <begin position="1"/>
        <end position="125"/>
    </location>
</feature>
<dbReference type="AlphaFoldDB" id="A0A9W6Z5N1"/>
<comment type="caution">
    <text evidence="2">The sequence shown here is derived from an EMBL/GenBank/DDBJ whole genome shotgun (WGS) entry which is preliminary data.</text>
</comment>
<evidence type="ECO:0000313" key="2">
    <source>
        <dbReference type="EMBL" id="GMG48512.1"/>
    </source>
</evidence>